<accession>A0AA88YG98</accession>
<reference evidence="1" key="1">
    <citation type="submission" date="2019-08" db="EMBL/GenBank/DDBJ databases">
        <title>The improved chromosome-level genome for the pearl oyster Pinctada fucata martensii using PacBio sequencing and Hi-C.</title>
        <authorList>
            <person name="Zheng Z."/>
        </authorList>
    </citation>
    <scope>NUCLEOTIDE SEQUENCE</scope>
    <source>
        <strain evidence="1">ZZ-2019</strain>
        <tissue evidence="1">Adductor muscle</tissue>
    </source>
</reference>
<dbReference type="EMBL" id="VSWD01000004">
    <property type="protein sequence ID" value="KAK3104891.1"/>
    <property type="molecule type" value="Genomic_DNA"/>
</dbReference>
<name>A0AA88YG98_PINIB</name>
<proteinExistence type="predicted"/>
<protein>
    <submittedName>
        <fullName evidence="1">Uncharacterized protein</fullName>
    </submittedName>
</protein>
<organism evidence="1 2">
    <name type="scientific">Pinctada imbricata</name>
    <name type="common">Atlantic pearl-oyster</name>
    <name type="synonym">Pinctada martensii</name>
    <dbReference type="NCBI Taxonomy" id="66713"/>
    <lineage>
        <taxon>Eukaryota</taxon>
        <taxon>Metazoa</taxon>
        <taxon>Spiralia</taxon>
        <taxon>Lophotrochozoa</taxon>
        <taxon>Mollusca</taxon>
        <taxon>Bivalvia</taxon>
        <taxon>Autobranchia</taxon>
        <taxon>Pteriomorphia</taxon>
        <taxon>Pterioida</taxon>
        <taxon>Pterioidea</taxon>
        <taxon>Pteriidae</taxon>
        <taxon>Pinctada</taxon>
    </lineage>
</organism>
<gene>
    <name evidence="1" type="ORF">FSP39_012559</name>
</gene>
<sequence>FSKDHYITRGSQEIFAYPTLLDIAGLEDEDSFVIQEMLRVVLFGRIQEGDSLQTLHLLISENVKNIDAVREWYLTEAEEHRVDRIIFIASANADTNIPTKLINVLCNAANSPELVIPRYGVLTHCDKVDVEDEAFLRKEKDFKAHLGLPDNRYMRCRNYCDDIDRIYGTNRLEENIPEIDIPVIKFMTQVCHPGFVTPKTNAKYHKCDERTLRARIWDNLKIATDAVIPRYGVLTHCDLVDVEDEAFLRKERDFKARLGLPDNRYMRCRNYCDDIDRIYGTNRLEETIPEIDIPVIKFMTQVSPQS</sequence>
<evidence type="ECO:0000313" key="2">
    <source>
        <dbReference type="Proteomes" id="UP001186944"/>
    </source>
</evidence>
<evidence type="ECO:0000313" key="1">
    <source>
        <dbReference type="EMBL" id="KAK3104891.1"/>
    </source>
</evidence>
<keyword evidence="2" id="KW-1185">Reference proteome</keyword>
<dbReference type="AlphaFoldDB" id="A0AA88YG98"/>
<feature type="non-terminal residue" evidence="1">
    <location>
        <position position="1"/>
    </location>
</feature>
<comment type="caution">
    <text evidence="1">The sequence shown here is derived from an EMBL/GenBank/DDBJ whole genome shotgun (WGS) entry which is preliminary data.</text>
</comment>
<dbReference type="Proteomes" id="UP001186944">
    <property type="component" value="Unassembled WGS sequence"/>
</dbReference>